<dbReference type="Proteomes" id="UP000054359">
    <property type="component" value="Unassembled WGS sequence"/>
</dbReference>
<dbReference type="Gene3D" id="3.30.160.60">
    <property type="entry name" value="Classic Zinc Finger"/>
    <property type="match status" value="1"/>
</dbReference>
<dbReference type="AlphaFoldDB" id="A0A087T3M7"/>
<gene>
    <name evidence="1" type="ORF">X975_05893</name>
</gene>
<organism evidence="1 2">
    <name type="scientific">Stegodyphus mimosarum</name>
    <name type="common">African social velvet spider</name>
    <dbReference type="NCBI Taxonomy" id="407821"/>
    <lineage>
        <taxon>Eukaryota</taxon>
        <taxon>Metazoa</taxon>
        <taxon>Ecdysozoa</taxon>
        <taxon>Arthropoda</taxon>
        <taxon>Chelicerata</taxon>
        <taxon>Arachnida</taxon>
        <taxon>Araneae</taxon>
        <taxon>Araneomorphae</taxon>
        <taxon>Entelegynae</taxon>
        <taxon>Eresoidea</taxon>
        <taxon>Eresidae</taxon>
        <taxon>Stegodyphus</taxon>
    </lineage>
</organism>
<evidence type="ECO:0000313" key="2">
    <source>
        <dbReference type="Proteomes" id="UP000054359"/>
    </source>
</evidence>
<keyword evidence="2" id="KW-1185">Reference proteome</keyword>
<proteinExistence type="predicted"/>
<dbReference type="EMBL" id="KK113255">
    <property type="protein sequence ID" value="KFM59716.1"/>
    <property type="molecule type" value="Genomic_DNA"/>
</dbReference>
<dbReference type="SUPFAM" id="SSF57667">
    <property type="entry name" value="beta-beta-alpha zinc fingers"/>
    <property type="match status" value="1"/>
</dbReference>
<evidence type="ECO:0000313" key="1">
    <source>
        <dbReference type="EMBL" id="KFM59716.1"/>
    </source>
</evidence>
<dbReference type="InterPro" id="IPR036236">
    <property type="entry name" value="Znf_C2H2_sf"/>
</dbReference>
<name>A0A087T3M7_STEMI</name>
<evidence type="ECO:0008006" key="3">
    <source>
        <dbReference type="Google" id="ProtNLM"/>
    </source>
</evidence>
<accession>A0A087T3M7</accession>
<feature type="non-terminal residue" evidence="1">
    <location>
        <position position="82"/>
    </location>
</feature>
<reference evidence="1 2" key="1">
    <citation type="submission" date="2013-11" db="EMBL/GenBank/DDBJ databases">
        <title>Genome sequencing of Stegodyphus mimosarum.</title>
        <authorList>
            <person name="Bechsgaard J."/>
        </authorList>
    </citation>
    <scope>NUCLEOTIDE SEQUENCE [LARGE SCALE GENOMIC DNA]</scope>
</reference>
<protein>
    <recommendedName>
        <fullName evidence="3">C2H2-type domain-containing protein</fullName>
    </recommendedName>
</protein>
<sequence>MYFRNEHIFTHTGEKSQACARYSSSFKFNGHLAIHVLISSQEKSHENVICNKLFACKSDLAEEFTKKSCLCKGIFQISASNV</sequence>